<dbReference type="AlphaFoldDB" id="A0A0F7HLG0"/>
<dbReference type="EMBL" id="FOTB01000006">
    <property type="protein sequence ID" value="SFK96213.1"/>
    <property type="molecule type" value="Genomic_DNA"/>
</dbReference>
<keyword evidence="1" id="KW-0004">4Fe-4S</keyword>
<dbReference type="NCBIfam" id="TIGR00276">
    <property type="entry name" value="tRNA epoxyqueuosine(34) reductase QueG"/>
    <property type="match status" value="1"/>
</dbReference>
<dbReference type="InterPro" id="IPR016024">
    <property type="entry name" value="ARM-type_fold"/>
</dbReference>
<dbReference type="GO" id="GO:0052693">
    <property type="term" value="F:epoxyqueuosine reductase activity"/>
    <property type="evidence" value="ECO:0007669"/>
    <property type="project" value="TreeGrafter"/>
</dbReference>
<sequence length="376" mass="42450">MERSEFKQKVIDYAHSIGIDEIGFTHSEPFLEFREKLIDYHKKGYASGFEKGSVEERTEPKRSLESANSIISIAVGYPNKLPDAPKSRKGARRGLFARASWGVDYHTLLNDRLDKLEQFIKSLDPDIETKSMVDTGVLSDREVARRSGLGYIGKNGFMINPNLGTYSYLGEMITSYPFPPDEELIDSCGDCNLCVDRCPTGALVGNGQLDSQKCISFLTQTKGFLPDEYRSKIGNRLYGCDTCQQVCPRNKGINTDHHEDIVLEPEILKPELTSLLEISNRDFKETYGHLAGVWRGKKPIQRNAIIALAHFKEVDSAEVLKRVAENDARPVIKGTAYWAIGRILENDALEYINERYKIETDEQVKEEMLKGIQEAV</sequence>
<dbReference type="OrthoDB" id="9784571at2"/>
<keyword evidence="3" id="KW-0819">tRNA processing</keyword>
<dbReference type="GO" id="GO:0051539">
    <property type="term" value="F:4 iron, 4 sulfur cluster binding"/>
    <property type="evidence" value="ECO:0007669"/>
    <property type="project" value="UniProtKB-KW"/>
</dbReference>
<keyword evidence="5" id="KW-0671">Queuosine biosynthesis</keyword>
<keyword evidence="4" id="KW-0479">Metal-binding</keyword>
<evidence type="ECO:0000256" key="5">
    <source>
        <dbReference type="ARBA" id="ARBA00022785"/>
    </source>
</evidence>
<dbReference type="KEGG" id="shv:AAT16_09615"/>
<accession>A0A0F7HLG0</accession>
<name>A0A0F7HLG0_9STAP</name>
<dbReference type="PROSITE" id="PS00198">
    <property type="entry name" value="4FE4S_FER_1"/>
    <property type="match status" value="1"/>
</dbReference>
<keyword evidence="6" id="KW-0560">Oxidoreductase</keyword>
<dbReference type="SUPFAM" id="SSF54862">
    <property type="entry name" value="4Fe-4S ferredoxins"/>
    <property type="match status" value="1"/>
</dbReference>
<evidence type="ECO:0000256" key="6">
    <source>
        <dbReference type="ARBA" id="ARBA00023002"/>
    </source>
</evidence>
<reference evidence="10 12" key="1">
    <citation type="journal article" date="2015" name="Int. J. Syst. Evol. Microbiol.">
        <title>Complete genome sequence of Salinicoccus halodurans H3B36, isolated from the Qaidam Basin in China.</title>
        <authorList>
            <person name="Jiang K."/>
            <person name="Xue Y."/>
            <person name="Ma Y."/>
        </authorList>
    </citation>
    <scope>NUCLEOTIDE SEQUENCE [LARGE SCALE GENOMIC DNA]</scope>
    <source>
        <strain evidence="10 12">H3B36</strain>
    </source>
</reference>
<evidence type="ECO:0000256" key="1">
    <source>
        <dbReference type="ARBA" id="ARBA00022485"/>
    </source>
</evidence>
<evidence type="ECO:0000259" key="9">
    <source>
        <dbReference type="PROSITE" id="PS51379"/>
    </source>
</evidence>
<reference evidence="12" key="2">
    <citation type="submission" date="2015-04" db="EMBL/GenBank/DDBJ databases">
        <title>Complete genome sequence of Salinicoccus halodurans strain H3B36, isolated from the Qaidam basin of China.</title>
        <authorList>
            <person name="Ma Y."/>
            <person name="Jiang K."/>
            <person name="Xue Y."/>
        </authorList>
    </citation>
    <scope>NUCLEOTIDE SEQUENCE [LARGE SCALE GENOMIC DNA]</scope>
    <source>
        <strain evidence="12">H3B36</strain>
    </source>
</reference>
<evidence type="ECO:0000313" key="10">
    <source>
        <dbReference type="EMBL" id="AKG74453.1"/>
    </source>
</evidence>
<reference evidence="11 13" key="3">
    <citation type="submission" date="2016-10" db="EMBL/GenBank/DDBJ databases">
        <authorList>
            <person name="Varghese N."/>
            <person name="Submissions S."/>
        </authorList>
    </citation>
    <scope>NUCLEOTIDE SEQUENCE [LARGE SCALE GENOMIC DNA]</scope>
    <source>
        <strain evidence="11 13">CGMCC 1.6501</strain>
    </source>
</reference>
<dbReference type="InterPro" id="IPR013542">
    <property type="entry name" value="QueG_DUF1730"/>
</dbReference>
<dbReference type="Gene3D" id="3.30.70.20">
    <property type="match status" value="1"/>
</dbReference>
<evidence type="ECO:0000313" key="12">
    <source>
        <dbReference type="Proteomes" id="UP000034029"/>
    </source>
</evidence>
<dbReference type="PROSITE" id="PS51379">
    <property type="entry name" value="4FE4S_FER_2"/>
    <property type="match status" value="1"/>
</dbReference>
<dbReference type="PANTHER" id="PTHR30002:SF4">
    <property type="entry name" value="EPOXYQUEUOSINE REDUCTASE"/>
    <property type="match status" value="1"/>
</dbReference>
<dbReference type="Proteomes" id="UP000183090">
    <property type="component" value="Unassembled WGS sequence"/>
</dbReference>
<organism evidence="11 13">
    <name type="scientific">Salinicoccus halodurans</name>
    <dbReference type="NCBI Taxonomy" id="407035"/>
    <lineage>
        <taxon>Bacteria</taxon>
        <taxon>Bacillati</taxon>
        <taxon>Bacillota</taxon>
        <taxon>Bacilli</taxon>
        <taxon>Bacillales</taxon>
        <taxon>Staphylococcaceae</taxon>
        <taxon>Salinicoccus</taxon>
    </lineage>
</organism>
<keyword evidence="2" id="KW-0963">Cytoplasm</keyword>
<dbReference type="GO" id="GO:0008616">
    <property type="term" value="P:tRNA queuosine(34) biosynthetic process"/>
    <property type="evidence" value="ECO:0007669"/>
    <property type="project" value="UniProtKB-KW"/>
</dbReference>
<feature type="domain" description="4Fe-4S ferredoxin-type" evidence="9">
    <location>
        <begin position="178"/>
        <end position="208"/>
    </location>
</feature>
<evidence type="ECO:0000256" key="7">
    <source>
        <dbReference type="ARBA" id="ARBA00023004"/>
    </source>
</evidence>
<proteinExistence type="predicted"/>
<dbReference type="Pfam" id="PF13646">
    <property type="entry name" value="HEAT_2"/>
    <property type="match status" value="1"/>
</dbReference>
<evidence type="ECO:0000256" key="8">
    <source>
        <dbReference type="ARBA" id="ARBA00023014"/>
    </source>
</evidence>
<dbReference type="RefSeq" id="WP_046790635.1">
    <property type="nucleotide sequence ID" value="NZ_CP011366.1"/>
</dbReference>
<dbReference type="Pfam" id="PF08331">
    <property type="entry name" value="QueG_DUF1730"/>
    <property type="match status" value="1"/>
</dbReference>
<dbReference type="Proteomes" id="UP000034029">
    <property type="component" value="Chromosome"/>
</dbReference>
<evidence type="ECO:0000256" key="2">
    <source>
        <dbReference type="ARBA" id="ARBA00022490"/>
    </source>
</evidence>
<dbReference type="GO" id="GO:0046872">
    <property type="term" value="F:metal ion binding"/>
    <property type="evidence" value="ECO:0007669"/>
    <property type="project" value="UniProtKB-KW"/>
</dbReference>
<dbReference type="InterPro" id="IPR017900">
    <property type="entry name" value="4Fe4S_Fe_S_CS"/>
</dbReference>
<dbReference type="Pfam" id="PF13484">
    <property type="entry name" value="Fer4_16"/>
    <property type="match status" value="1"/>
</dbReference>
<evidence type="ECO:0000256" key="4">
    <source>
        <dbReference type="ARBA" id="ARBA00022723"/>
    </source>
</evidence>
<dbReference type="InterPro" id="IPR017896">
    <property type="entry name" value="4Fe4S_Fe-S-bd"/>
</dbReference>
<dbReference type="FunFam" id="3.30.70.20:FF:000037">
    <property type="entry name" value="Epoxyqueuosine reductase"/>
    <property type="match status" value="1"/>
</dbReference>
<protein>
    <submittedName>
        <fullName evidence="11">Epoxyqueuosine reductase</fullName>
    </submittedName>
    <submittedName>
        <fullName evidence="10">Iron-sulfur cluster-binding protein</fullName>
    </submittedName>
</protein>
<keyword evidence="7" id="KW-0408">Iron</keyword>
<keyword evidence="8" id="KW-0411">Iron-sulfur</keyword>
<dbReference type="PANTHER" id="PTHR30002">
    <property type="entry name" value="EPOXYQUEUOSINE REDUCTASE"/>
    <property type="match status" value="1"/>
</dbReference>
<dbReference type="SUPFAM" id="SSF48371">
    <property type="entry name" value="ARM repeat"/>
    <property type="match status" value="1"/>
</dbReference>
<evidence type="ECO:0000313" key="13">
    <source>
        <dbReference type="Proteomes" id="UP000183090"/>
    </source>
</evidence>
<gene>
    <name evidence="10" type="ORF">AAT16_09615</name>
    <name evidence="11" type="ORF">SAMN05216235_2821</name>
</gene>
<dbReference type="InterPro" id="IPR004453">
    <property type="entry name" value="QueG"/>
</dbReference>
<evidence type="ECO:0000313" key="11">
    <source>
        <dbReference type="EMBL" id="SFK96213.1"/>
    </source>
</evidence>
<evidence type="ECO:0000256" key="3">
    <source>
        <dbReference type="ARBA" id="ARBA00022694"/>
    </source>
</evidence>
<dbReference type="EMBL" id="CP011366">
    <property type="protein sequence ID" value="AKG74453.1"/>
    <property type="molecule type" value="Genomic_DNA"/>
</dbReference>
<keyword evidence="12" id="KW-1185">Reference proteome</keyword>